<evidence type="ECO:0000313" key="2">
    <source>
        <dbReference type="EMBL" id="QEV46382.1"/>
    </source>
</evidence>
<proteinExistence type="predicted"/>
<dbReference type="Proteomes" id="UP000325563">
    <property type="component" value="Chromosome"/>
</dbReference>
<gene>
    <name evidence="2" type="ORF">CP980_15875</name>
</gene>
<keyword evidence="3" id="KW-1185">Reference proteome</keyword>
<sequence>MARDSVDSFDAWGSWGSWGSWDEGGTPHPLALRRSGRSEQEPDRLPEVRELEVLGWEPAPGETLWAFLPYVWPPAYRTWIPDRSTHWAVETRLDGHGHVTDVEAAPLDDPDLRDLDREDEEVLRALGLPPRPPGRLWLLRPPGSLPTVGAVLDRLREAARERGVEATPSADFLALVRTELAALAAESGPAT</sequence>
<dbReference type="Pfam" id="PF19381">
    <property type="entry name" value="DUF5956"/>
    <property type="match status" value="1"/>
</dbReference>
<dbReference type="EMBL" id="CP023692">
    <property type="protein sequence ID" value="QEV46382.1"/>
    <property type="molecule type" value="Genomic_DNA"/>
</dbReference>
<dbReference type="GeneID" id="95612025"/>
<protein>
    <submittedName>
        <fullName evidence="2">Uncharacterized protein</fullName>
    </submittedName>
</protein>
<dbReference type="RefSeq" id="WP_150528431.1">
    <property type="nucleotide sequence ID" value="NZ_BNBW01000017.1"/>
</dbReference>
<dbReference type="AlphaFoldDB" id="A0A5J6J8X0"/>
<name>A0A5J6J8X0_STRVI</name>
<organism evidence="2 3">
    <name type="scientific">Streptomyces vinaceus</name>
    <dbReference type="NCBI Taxonomy" id="1960"/>
    <lineage>
        <taxon>Bacteria</taxon>
        <taxon>Bacillati</taxon>
        <taxon>Actinomycetota</taxon>
        <taxon>Actinomycetes</taxon>
        <taxon>Kitasatosporales</taxon>
        <taxon>Streptomycetaceae</taxon>
        <taxon>Streptomyces</taxon>
    </lineage>
</organism>
<feature type="compositionally biased region" description="Low complexity" evidence="1">
    <location>
        <begin position="12"/>
        <end position="21"/>
    </location>
</feature>
<evidence type="ECO:0000313" key="3">
    <source>
        <dbReference type="Proteomes" id="UP000325563"/>
    </source>
</evidence>
<accession>A0A5J6J8X0</accession>
<reference evidence="2 3" key="1">
    <citation type="submission" date="2017-09" db="EMBL/GenBank/DDBJ databases">
        <authorList>
            <person name="Lee N."/>
            <person name="Cho B.-K."/>
        </authorList>
    </citation>
    <scope>NUCLEOTIDE SEQUENCE [LARGE SCALE GENOMIC DNA]</scope>
    <source>
        <strain evidence="2 3">ATCC 27476</strain>
    </source>
</reference>
<evidence type="ECO:0000256" key="1">
    <source>
        <dbReference type="SAM" id="MobiDB-lite"/>
    </source>
</evidence>
<feature type="region of interest" description="Disordered" evidence="1">
    <location>
        <begin position="1"/>
        <end position="44"/>
    </location>
</feature>
<dbReference type="KEGG" id="svn:CP980_15875"/>
<dbReference type="InterPro" id="IPR046000">
    <property type="entry name" value="DUF5956"/>
</dbReference>